<accession>A0A0X3VBD6</accession>
<organism evidence="1 2">
    <name type="scientific">Streptomyces regalis</name>
    <dbReference type="NCBI Taxonomy" id="68262"/>
    <lineage>
        <taxon>Bacteria</taxon>
        <taxon>Bacillati</taxon>
        <taxon>Actinomycetota</taxon>
        <taxon>Actinomycetes</taxon>
        <taxon>Kitasatosporales</taxon>
        <taxon>Streptomycetaceae</taxon>
        <taxon>Streptomyces</taxon>
    </lineage>
</organism>
<protein>
    <submittedName>
        <fullName evidence="1">Uncharacterized protein</fullName>
    </submittedName>
</protein>
<comment type="caution">
    <text evidence="1">The sequence shown here is derived from an EMBL/GenBank/DDBJ whole genome shotgun (WGS) entry which is preliminary data.</text>
</comment>
<evidence type="ECO:0000313" key="1">
    <source>
        <dbReference type="EMBL" id="KUL42123.1"/>
    </source>
</evidence>
<gene>
    <name evidence="1" type="ORF">ADL12_10100</name>
</gene>
<dbReference type="Proteomes" id="UP000053923">
    <property type="component" value="Unassembled WGS sequence"/>
</dbReference>
<proteinExistence type="predicted"/>
<evidence type="ECO:0000313" key="2">
    <source>
        <dbReference type="Proteomes" id="UP000053923"/>
    </source>
</evidence>
<name>A0A0X3VBD6_9ACTN</name>
<reference evidence="2" key="1">
    <citation type="submission" date="2015-10" db="EMBL/GenBank/DDBJ databases">
        <authorList>
            <person name="Ju K.-S."/>
            <person name="Doroghazi J.R."/>
            <person name="Metcalf W.W."/>
        </authorList>
    </citation>
    <scope>NUCLEOTIDE SEQUENCE [LARGE SCALE GENOMIC DNA]</scope>
    <source>
        <strain evidence="2">NRRL 3151</strain>
    </source>
</reference>
<dbReference type="AlphaFoldDB" id="A0A0X3VBD6"/>
<keyword evidence="2" id="KW-1185">Reference proteome</keyword>
<sequence>MKDPQDGRRVNVEADPGMEERFAPLFTAFAAQLADLYAEYSDAYLAVILAHLVPTARNTVTANVRATPTTSATDTRSRALCATRMSPGPNCNVGIPAPAYNRRSLPYGAPHSPS</sequence>
<dbReference type="EMBL" id="LLZG01000054">
    <property type="protein sequence ID" value="KUL42123.1"/>
    <property type="molecule type" value="Genomic_DNA"/>
</dbReference>
<feature type="non-terminal residue" evidence="1">
    <location>
        <position position="114"/>
    </location>
</feature>